<keyword evidence="3" id="KW-0547">Nucleotide-binding</keyword>
<keyword evidence="4" id="KW-0067">ATP-binding</keyword>
<keyword evidence="8" id="KW-1185">Reference proteome</keyword>
<dbReference type="PROSITE" id="PS50893">
    <property type="entry name" value="ABC_TRANSPORTER_2"/>
    <property type="match status" value="1"/>
</dbReference>
<reference evidence="7 8" key="1">
    <citation type="journal article" date="2019" name="Int. J. Syst. Evol. Microbiol.">
        <title>The Global Catalogue of Microorganisms (GCM) 10K type strain sequencing project: providing services to taxonomists for standard genome sequencing and annotation.</title>
        <authorList>
            <consortium name="The Broad Institute Genomics Platform"/>
            <consortium name="The Broad Institute Genome Sequencing Center for Infectious Disease"/>
            <person name="Wu L."/>
            <person name="Ma J."/>
        </authorList>
    </citation>
    <scope>NUCLEOTIDE SEQUENCE [LARGE SCALE GENOMIC DNA]</scope>
    <source>
        <strain evidence="7 8">JCM 15313</strain>
    </source>
</reference>
<dbReference type="InterPro" id="IPR027417">
    <property type="entry name" value="P-loop_NTPase"/>
</dbReference>
<comment type="similarity">
    <text evidence="1">Belongs to the ABC transporter superfamily.</text>
</comment>
<dbReference type="EMBL" id="BAAAPC010000002">
    <property type="protein sequence ID" value="GAA1982073.1"/>
    <property type="molecule type" value="Genomic_DNA"/>
</dbReference>
<evidence type="ECO:0000313" key="7">
    <source>
        <dbReference type="EMBL" id="GAA1982073.1"/>
    </source>
</evidence>
<dbReference type="InterPro" id="IPR017871">
    <property type="entry name" value="ABC_transporter-like_CS"/>
</dbReference>
<dbReference type="SMART" id="SM00382">
    <property type="entry name" value="AAA"/>
    <property type="match status" value="1"/>
</dbReference>
<dbReference type="Pfam" id="PF00005">
    <property type="entry name" value="ABC_tran"/>
    <property type="match status" value="1"/>
</dbReference>
<comment type="caution">
    <text evidence="7">The sequence shown here is derived from an EMBL/GenBank/DDBJ whole genome shotgun (WGS) entry which is preliminary data.</text>
</comment>
<evidence type="ECO:0000256" key="3">
    <source>
        <dbReference type="ARBA" id="ARBA00022741"/>
    </source>
</evidence>
<dbReference type="PANTHER" id="PTHR43776">
    <property type="entry name" value="TRANSPORT ATP-BINDING PROTEIN"/>
    <property type="match status" value="1"/>
</dbReference>
<dbReference type="CDD" id="cd03257">
    <property type="entry name" value="ABC_NikE_OppD_transporters"/>
    <property type="match status" value="1"/>
</dbReference>
<dbReference type="Proteomes" id="UP001501585">
    <property type="component" value="Unassembled WGS sequence"/>
</dbReference>
<dbReference type="PROSITE" id="PS00211">
    <property type="entry name" value="ABC_TRANSPORTER_1"/>
    <property type="match status" value="1"/>
</dbReference>
<sequence>MRPPGYLDEGSGEAPGGGAVGGSGDRSSGVRGGGAPLISCRGVTRTIGGRRRRVAALYGVDLDIAAGETVAVVGRSGSGKSTLAGVLTGLDQPQSGTLRVGDVDDVWSVPERERRRVRRRFGWIPQDALTSFDPRYAAGDVVAEALPDAAALDAASAVAALFERVGLAPELMTRRPATLSGGERQRVAVARALAVDPDVLVADEPTSGLDVVAQERVLDVIAVQRRAGVGADCGDRALVLVTHDLRIARRMADRVIALDAGRVAADVSVADLDTGGPALRQLVEASPAP</sequence>
<evidence type="ECO:0000256" key="4">
    <source>
        <dbReference type="ARBA" id="ARBA00022840"/>
    </source>
</evidence>
<organism evidence="7 8">
    <name type="scientific">Nocardiopsis rhodophaea</name>
    <dbReference type="NCBI Taxonomy" id="280238"/>
    <lineage>
        <taxon>Bacteria</taxon>
        <taxon>Bacillati</taxon>
        <taxon>Actinomycetota</taxon>
        <taxon>Actinomycetes</taxon>
        <taxon>Streptosporangiales</taxon>
        <taxon>Nocardiopsidaceae</taxon>
        <taxon>Nocardiopsis</taxon>
    </lineage>
</organism>
<feature type="compositionally biased region" description="Gly residues" evidence="5">
    <location>
        <begin position="13"/>
        <end position="35"/>
    </location>
</feature>
<evidence type="ECO:0000259" key="6">
    <source>
        <dbReference type="PROSITE" id="PS50893"/>
    </source>
</evidence>
<evidence type="ECO:0000256" key="2">
    <source>
        <dbReference type="ARBA" id="ARBA00022448"/>
    </source>
</evidence>
<dbReference type="InterPro" id="IPR050319">
    <property type="entry name" value="ABC_transp_ATP-bind"/>
</dbReference>
<dbReference type="PANTHER" id="PTHR43776:SF7">
    <property type="entry name" value="D,D-DIPEPTIDE TRANSPORT ATP-BINDING PROTEIN DDPF-RELATED"/>
    <property type="match status" value="1"/>
</dbReference>
<dbReference type="InterPro" id="IPR003439">
    <property type="entry name" value="ABC_transporter-like_ATP-bd"/>
</dbReference>
<feature type="region of interest" description="Disordered" evidence="5">
    <location>
        <begin position="1"/>
        <end position="35"/>
    </location>
</feature>
<proteinExistence type="inferred from homology"/>
<dbReference type="InterPro" id="IPR003593">
    <property type="entry name" value="AAA+_ATPase"/>
</dbReference>
<evidence type="ECO:0000256" key="1">
    <source>
        <dbReference type="ARBA" id="ARBA00005417"/>
    </source>
</evidence>
<name>A0ABN2S7Y3_9ACTN</name>
<dbReference type="Gene3D" id="3.40.50.300">
    <property type="entry name" value="P-loop containing nucleotide triphosphate hydrolases"/>
    <property type="match status" value="1"/>
</dbReference>
<gene>
    <name evidence="7" type="ORF">GCM10009799_03920</name>
</gene>
<keyword evidence="2" id="KW-0813">Transport</keyword>
<accession>A0ABN2S7Y3</accession>
<dbReference type="SUPFAM" id="SSF52540">
    <property type="entry name" value="P-loop containing nucleoside triphosphate hydrolases"/>
    <property type="match status" value="1"/>
</dbReference>
<feature type="domain" description="ABC transporter" evidence="6">
    <location>
        <begin position="38"/>
        <end position="285"/>
    </location>
</feature>
<evidence type="ECO:0000313" key="8">
    <source>
        <dbReference type="Proteomes" id="UP001501585"/>
    </source>
</evidence>
<evidence type="ECO:0000256" key="5">
    <source>
        <dbReference type="SAM" id="MobiDB-lite"/>
    </source>
</evidence>
<protein>
    <recommendedName>
        <fullName evidence="6">ABC transporter domain-containing protein</fullName>
    </recommendedName>
</protein>